<dbReference type="SUPFAM" id="SSF56935">
    <property type="entry name" value="Porins"/>
    <property type="match status" value="1"/>
</dbReference>
<evidence type="ECO:0000313" key="12">
    <source>
        <dbReference type="Proteomes" id="UP001221208"/>
    </source>
</evidence>
<dbReference type="RefSeq" id="WP_273670943.1">
    <property type="nucleotide sequence ID" value="NZ_JAQQXR010000004.1"/>
</dbReference>
<evidence type="ECO:0000256" key="4">
    <source>
        <dbReference type="ARBA" id="ARBA00022452"/>
    </source>
</evidence>
<name>A0ABT5K0N6_9BURK</name>
<comment type="caution">
    <text evidence="11">The sequence shown here is derived from an EMBL/GenBank/DDBJ whole genome shotgun (WGS) entry which is preliminary data.</text>
</comment>
<gene>
    <name evidence="11" type="ORF">OIK44_11760</name>
</gene>
<dbReference type="InterPro" id="IPR003192">
    <property type="entry name" value="Porin_LamB"/>
</dbReference>
<evidence type="ECO:0000256" key="3">
    <source>
        <dbReference type="ARBA" id="ARBA00022448"/>
    </source>
</evidence>
<keyword evidence="5" id="KW-0812">Transmembrane</keyword>
<protein>
    <submittedName>
        <fullName evidence="11">Carbohydrate porin</fullName>
    </submittedName>
</protein>
<evidence type="ECO:0000256" key="8">
    <source>
        <dbReference type="ARBA" id="ARBA00023136"/>
    </source>
</evidence>
<feature type="chain" id="PRO_5045917884" evidence="10">
    <location>
        <begin position="23"/>
        <end position="418"/>
    </location>
</feature>
<dbReference type="EMBL" id="JAQQXR010000004">
    <property type="protein sequence ID" value="MDC8758265.1"/>
    <property type="molecule type" value="Genomic_DNA"/>
</dbReference>
<evidence type="ECO:0000256" key="9">
    <source>
        <dbReference type="ARBA" id="ARBA00023237"/>
    </source>
</evidence>
<dbReference type="Proteomes" id="UP001221208">
    <property type="component" value="Unassembled WGS sequence"/>
</dbReference>
<dbReference type="Pfam" id="PF02264">
    <property type="entry name" value="LamB"/>
    <property type="match status" value="1"/>
</dbReference>
<keyword evidence="4" id="KW-1134">Transmembrane beta strand</keyword>
<keyword evidence="9" id="KW-0998">Cell outer membrane</keyword>
<evidence type="ECO:0000256" key="6">
    <source>
        <dbReference type="ARBA" id="ARBA00023065"/>
    </source>
</evidence>
<keyword evidence="6" id="KW-0406">Ion transport</keyword>
<keyword evidence="3" id="KW-0813">Transport</keyword>
<reference evidence="11 12" key="1">
    <citation type="submission" date="2022-10" db="EMBL/GenBank/DDBJ databases">
        <title>Janthinobacterium sp. hw3 Genome sequencing.</title>
        <authorList>
            <person name="Park S."/>
        </authorList>
    </citation>
    <scope>NUCLEOTIDE SEQUENCE [LARGE SCALE GENOMIC DNA]</scope>
    <source>
        <strain evidence="12">hw3</strain>
    </source>
</reference>
<dbReference type="InterPro" id="IPR050286">
    <property type="entry name" value="G_neg_Bact_CarbUptk_Porin"/>
</dbReference>
<dbReference type="PANTHER" id="PTHR38762">
    <property type="entry name" value="CRYPTIC OUTER MEMBRANE PORIN BGLH-RELATED"/>
    <property type="match status" value="1"/>
</dbReference>
<feature type="signal peptide" evidence="10">
    <location>
        <begin position="1"/>
        <end position="22"/>
    </location>
</feature>
<dbReference type="InterPro" id="IPR036998">
    <property type="entry name" value="Porin_LamB_sf"/>
</dbReference>
<evidence type="ECO:0000256" key="10">
    <source>
        <dbReference type="SAM" id="SignalP"/>
    </source>
</evidence>
<organism evidence="11 12">
    <name type="scientific">Janthinobacterium fluminis</name>
    <dbReference type="NCBI Taxonomy" id="2987524"/>
    <lineage>
        <taxon>Bacteria</taxon>
        <taxon>Pseudomonadati</taxon>
        <taxon>Pseudomonadota</taxon>
        <taxon>Betaproteobacteria</taxon>
        <taxon>Burkholderiales</taxon>
        <taxon>Oxalobacteraceae</taxon>
        <taxon>Janthinobacterium</taxon>
    </lineage>
</organism>
<evidence type="ECO:0000256" key="7">
    <source>
        <dbReference type="ARBA" id="ARBA00023114"/>
    </source>
</evidence>
<accession>A0ABT5K0N6</accession>
<dbReference type="Gene3D" id="2.40.170.10">
    <property type="entry name" value="Porin, LamB type"/>
    <property type="match status" value="1"/>
</dbReference>
<comment type="similarity">
    <text evidence="2">Belongs to the porin LamB (TC 1.B.3) family.</text>
</comment>
<evidence type="ECO:0000313" key="11">
    <source>
        <dbReference type="EMBL" id="MDC8758265.1"/>
    </source>
</evidence>
<dbReference type="PANTHER" id="PTHR38762:SF1">
    <property type="entry name" value="CRYPTIC OUTER MEMBRANE PORIN BGLH-RELATED"/>
    <property type="match status" value="1"/>
</dbReference>
<keyword evidence="12" id="KW-1185">Reference proteome</keyword>
<evidence type="ECO:0000256" key="1">
    <source>
        <dbReference type="ARBA" id="ARBA00004571"/>
    </source>
</evidence>
<comment type="subcellular location">
    <subcellularLocation>
        <location evidence="1">Cell outer membrane</location>
        <topology evidence="1">Multi-pass membrane protein</topology>
    </subcellularLocation>
</comment>
<dbReference type="PROSITE" id="PS51257">
    <property type="entry name" value="PROKAR_LIPOPROTEIN"/>
    <property type="match status" value="1"/>
</dbReference>
<sequence>MHRTMLKVLPAAIILALGCANAAADEEGFHGYFRVGAGGGSGKGPQSCYGLGGNTMKYRLGNECDAYAEFGYTKEIAKSDGVSYVATIWADVYSPKSDFGDAKLGIAKAFVEAKGLDFLNGGTAWIGKRYYFRPDIHMLDLQYINFNGTGAGVDQVKLGPGKFGYAFFKDNDTNTRDKDTGKIVGTPSAVRQNFIYQDIPANADGSVDVALSLITAQGGDDAGGKKHNGWQVSLFHKQAKVFGGVNTVGLQYGVGPGTGVGVGNGRIGASGYTSLGSDVTRLRLFDDIWVQPTENFGMELVALVQRDKSNAGGSSTWTTLGVRPVYALSKNVKLQLELGTDRVTDSAGPTKRLTKLTLAPTISAGPGLWSRPELRAFVTYGKWNDAATASVNAANNSGPVYNNNTSGVSYGFQVETWF</sequence>
<keyword evidence="7" id="KW-0626">Porin</keyword>
<proteinExistence type="inferred from homology"/>
<keyword evidence="8" id="KW-0472">Membrane</keyword>
<evidence type="ECO:0000256" key="2">
    <source>
        <dbReference type="ARBA" id="ARBA00007055"/>
    </source>
</evidence>
<keyword evidence="10" id="KW-0732">Signal</keyword>
<evidence type="ECO:0000256" key="5">
    <source>
        <dbReference type="ARBA" id="ARBA00022692"/>
    </source>
</evidence>